<protein>
    <submittedName>
        <fullName evidence="1">Uncharacterized protein</fullName>
    </submittedName>
</protein>
<organism evidence="1 2">
    <name type="scientific">Paracoccus niistensis</name>
    <dbReference type="NCBI Taxonomy" id="632935"/>
    <lineage>
        <taxon>Bacteria</taxon>
        <taxon>Pseudomonadati</taxon>
        <taxon>Pseudomonadota</taxon>
        <taxon>Alphaproteobacteria</taxon>
        <taxon>Rhodobacterales</taxon>
        <taxon>Paracoccaceae</taxon>
        <taxon>Paracoccus</taxon>
    </lineage>
</organism>
<gene>
    <name evidence="1" type="ORF">ACFFII_11580</name>
</gene>
<proteinExistence type="predicted"/>
<name>A0ABV6I599_9RHOB</name>
<keyword evidence="2" id="KW-1185">Reference proteome</keyword>
<accession>A0ABV6I599</accession>
<reference evidence="1 2" key="1">
    <citation type="submission" date="2024-09" db="EMBL/GenBank/DDBJ databases">
        <authorList>
            <person name="Sun Q."/>
            <person name="Mori K."/>
        </authorList>
    </citation>
    <scope>NUCLEOTIDE SEQUENCE [LARGE SCALE GENOMIC DNA]</scope>
    <source>
        <strain evidence="1 2">KCTC 22789</strain>
    </source>
</reference>
<dbReference type="PROSITE" id="PS51318">
    <property type="entry name" value="TAT"/>
    <property type="match status" value="1"/>
</dbReference>
<evidence type="ECO:0000313" key="2">
    <source>
        <dbReference type="Proteomes" id="UP001589799"/>
    </source>
</evidence>
<sequence length="464" mass="50235">MFDTTRRRMMGGALLGAGTVLGGLGLAARAQTLTTKGRILLDGYTDLPRGLIEAVNFPLIEAIHGRRSRRFAKGATIPDGPLAFTSRHDPAPLTDLEQMILLSSVAGNTGWLNLFAFNRNYAPKIPNYQGAAGGRTFPSSAGFHTSEIFFTDDNGTYFLPTRDMHPVTQGPETDLKAWVEAHRARIVKLSDQRLNLPREAAHMEMHNTWCANVPGSTLVIPVADVAQHMVLTLAYLVQNGACIYDDINGRPIPGMERFADLVAVDTPYPLSFVEQFALTETTVEIATSCYAGALMLQALGLGGWMYDGLNAFSVLGASGDPAVPGLGFHSFTIEGKPLPIVTGLPGVFEGHCPPHFPDMAAAVEAVVARKFGTGGPFNPATPGPYKETPTVRGAAAAMDARFVECVTTMADYIHATFGRFPATVPPIFALMYLQAHQLDTEFYDRHFAPGAYLRTHSEHDRNWA</sequence>
<dbReference type="RefSeq" id="WP_377699038.1">
    <property type="nucleotide sequence ID" value="NZ_JBHLWE010000038.1"/>
</dbReference>
<comment type="caution">
    <text evidence="1">The sequence shown here is derived from an EMBL/GenBank/DDBJ whole genome shotgun (WGS) entry which is preliminary data.</text>
</comment>
<evidence type="ECO:0000313" key="1">
    <source>
        <dbReference type="EMBL" id="MFC0341400.1"/>
    </source>
</evidence>
<dbReference type="EMBL" id="JBHLWE010000038">
    <property type="protein sequence ID" value="MFC0341400.1"/>
    <property type="molecule type" value="Genomic_DNA"/>
</dbReference>
<dbReference type="InterPro" id="IPR006311">
    <property type="entry name" value="TAT_signal"/>
</dbReference>
<dbReference type="Proteomes" id="UP001589799">
    <property type="component" value="Unassembled WGS sequence"/>
</dbReference>